<evidence type="ECO:0000259" key="2">
    <source>
        <dbReference type="Pfam" id="PF07553"/>
    </source>
</evidence>
<evidence type="ECO:0000313" key="4">
    <source>
        <dbReference type="Proteomes" id="UP000468687"/>
    </source>
</evidence>
<dbReference type="InterPro" id="IPR036388">
    <property type="entry name" value="WH-like_DNA-bd_sf"/>
</dbReference>
<dbReference type="EMBL" id="JAAGXA010000003">
    <property type="protein sequence ID" value="NEN77660.1"/>
    <property type="molecule type" value="Genomic_DNA"/>
</dbReference>
<feature type="domain" description="Putative host cell surface-exposed lipoprotein Ltp-like HTH region" evidence="2">
    <location>
        <begin position="176"/>
        <end position="218"/>
    </location>
</feature>
<feature type="compositionally biased region" description="Gly residues" evidence="1">
    <location>
        <begin position="63"/>
        <end position="72"/>
    </location>
</feature>
<feature type="domain" description="Putative host cell surface-exposed lipoprotein Ltp-like HTH region" evidence="2">
    <location>
        <begin position="131"/>
        <end position="173"/>
    </location>
</feature>
<evidence type="ECO:0000313" key="3">
    <source>
        <dbReference type="EMBL" id="NEN77660.1"/>
    </source>
</evidence>
<comment type="caution">
    <text evidence="3">The sequence shown here is derived from an EMBL/GenBank/DDBJ whole genome shotgun (WGS) entry which is preliminary data.</text>
</comment>
<sequence>MSQIPGDGPEHQAPQRSPYAPPTPQTYAAGTFFPPGSVPPAKKPWFKRKLVWGIAAVVLVGGAAAGGSGTGNSGKDDDEKPVAAEASSPSPDASPVDVETPAASESPAQAAAPEPAPEPEPEPEPELTVGQENAVRSAESYLDFAPFSRSGLIDQLEFEGYETAEAEYAVDNIDVDWNDEAAEAAEGYLDMMGFSRSGLIEQLQFEGYTAEQAAFGVAEAGL</sequence>
<accession>A0A6P0HHB0</accession>
<dbReference type="AlphaFoldDB" id="A0A6P0HHB0"/>
<evidence type="ECO:0000256" key="1">
    <source>
        <dbReference type="SAM" id="MobiDB-lite"/>
    </source>
</evidence>
<proteinExistence type="predicted"/>
<dbReference type="Proteomes" id="UP000468687">
    <property type="component" value="Unassembled WGS sequence"/>
</dbReference>
<dbReference type="Gene3D" id="1.10.10.10">
    <property type="entry name" value="Winged helix-like DNA-binding domain superfamily/Winged helix DNA-binding domain"/>
    <property type="match status" value="2"/>
</dbReference>
<feature type="region of interest" description="Disordered" evidence="1">
    <location>
        <begin position="1"/>
        <end position="40"/>
    </location>
</feature>
<dbReference type="RefSeq" id="WP_163771043.1">
    <property type="nucleotide sequence ID" value="NZ_JAAGXA010000003.1"/>
</dbReference>
<keyword evidence="4" id="KW-1185">Reference proteome</keyword>
<organism evidence="3 4">
    <name type="scientific">Nocardioides zeae</name>
    <dbReference type="NCBI Taxonomy" id="1457234"/>
    <lineage>
        <taxon>Bacteria</taxon>
        <taxon>Bacillati</taxon>
        <taxon>Actinomycetota</taxon>
        <taxon>Actinomycetes</taxon>
        <taxon>Propionibacteriales</taxon>
        <taxon>Nocardioidaceae</taxon>
        <taxon>Nocardioides</taxon>
    </lineage>
</organism>
<protein>
    <recommendedName>
        <fullName evidence="2">Putative host cell surface-exposed lipoprotein Ltp-like HTH region domain-containing protein</fullName>
    </recommendedName>
</protein>
<name>A0A6P0HHB0_9ACTN</name>
<feature type="compositionally biased region" description="Low complexity" evidence="1">
    <location>
        <begin position="83"/>
        <end position="113"/>
    </location>
</feature>
<dbReference type="Pfam" id="PF07553">
    <property type="entry name" value="Lipoprotein_Ltp"/>
    <property type="match status" value="2"/>
</dbReference>
<dbReference type="InterPro" id="IPR011434">
    <property type="entry name" value="Ltp-like_HTH"/>
</dbReference>
<reference evidence="3 4" key="1">
    <citation type="journal article" date="2014" name="Int. J. Syst. Evol. Microbiol.">
        <title>Nocardioides zeae sp. nov., isolated from the stem of Zea mays.</title>
        <authorList>
            <person name="Glaeser S.P."/>
            <person name="McInroy J.A."/>
            <person name="Busse H.J."/>
            <person name="Kampfer P."/>
        </authorList>
    </citation>
    <scope>NUCLEOTIDE SEQUENCE [LARGE SCALE GENOMIC DNA]</scope>
    <source>
        <strain evidence="3 4">JCM 30728</strain>
    </source>
</reference>
<gene>
    <name evidence="3" type="ORF">G3T38_05155</name>
</gene>
<feature type="region of interest" description="Disordered" evidence="1">
    <location>
        <begin position="63"/>
        <end position="132"/>
    </location>
</feature>